<reference evidence="1" key="1">
    <citation type="submission" date="2014-11" db="EMBL/GenBank/DDBJ databases">
        <authorList>
            <person name="Amaro Gonzalez C."/>
        </authorList>
    </citation>
    <scope>NUCLEOTIDE SEQUENCE</scope>
</reference>
<reference evidence="1" key="2">
    <citation type="journal article" date="2015" name="Fish Shellfish Immunol.">
        <title>Early steps in the European eel (Anguilla anguilla)-Vibrio vulnificus interaction in the gills: Role of the RtxA13 toxin.</title>
        <authorList>
            <person name="Callol A."/>
            <person name="Pajuelo D."/>
            <person name="Ebbesson L."/>
            <person name="Teles M."/>
            <person name="MacKenzie S."/>
            <person name="Amaro C."/>
        </authorList>
    </citation>
    <scope>NUCLEOTIDE SEQUENCE</scope>
</reference>
<dbReference type="EMBL" id="GBXM01048808">
    <property type="protein sequence ID" value="JAH59769.1"/>
    <property type="molecule type" value="Transcribed_RNA"/>
</dbReference>
<evidence type="ECO:0000313" key="1">
    <source>
        <dbReference type="EMBL" id="JAH59769.1"/>
    </source>
</evidence>
<accession>A0A0E9U1L8</accession>
<proteinExistence type="predicted"/>
<name>A0A0E9U1L8_ANGAN</name>
<organism evidence="1">
    <name type="scientific">Anguilla anguilla</name>
    <name type="common">European freshwater eel</name>
    <name type="synonym">Muraena anguilla</name>
    <dbReference type="NCBI Taxonomy" id="7936"/>
    <lineage>
        <taxon>Eukaryota</taxon>
        <taxon>Metazoa</taxon>
        <taxon>Chordata</taxon>
        <taxon>Craniata</taxon>
        <taxon>Vertebrata</taxon>
        <taxon>Euteleostomi</taxon>
        <taxon>Actinopterygii</taxon>
        <taxon>Neopterygii</taxon>
        <taxon>Teleostei</taxon>
        <taxon>Anguilliformes</taxon>
        <taxon>Anguillidae</taxon>
        <taxon>Anguilla</taxon>
    </lineage>
</organism>
<dbReference type="AlphaFoldDB" id="A0A0E9U1L8"/>
<protein>
    <submittedName>
        <fullName evidence="1">Uncharacterized protein</fullName>
    </submittedName>
</protein>
<sequence>MWVSGARAHNLCLSSRSCVLQWAAVSERPAPLIFLNIYFPPTTFSGRQI</sequence>